<evidence type="ECO:0000256" key="10">
    <source>
        <dbReference type="ARBA" id="ARBA00049893"/>
    </source>
</evidence>
<evidence type="ECO:0000313" key="12">
    <source>
        <dbReference type="Proteomes" id="UP000011863"/>
    </source>
</evidence>
<comment type="similarity">
    <text evidence="3">Belongs to the purine nucleoside phosphorylase YfiH/LACC1 family.</text>
</comment>
<dbReference type="KEGG" id="aym:YM304_19510"/>
<evidence type="ECO:0000256" key="6">
    <source>
        <dbReference type="ARBA" id="ARBA00022801"/>
    </source>
</evidence>
<dbReference type="RefSeq" id="WP_015441512.1">
    <property type="nucleotide sequence ID" value="NC_020520.1"/>
</dbReference>
<dbReference type="Proteomes" id="UP000011863">
    <property type="component" value="Chromosome"/>
</dbReference>
<evidence type="ECO:0000256" key="4">
    <source>
        <dbReference type="ARBA" id="ARBA00022679"/>
    </source>
</evidence>
<dbReference type="GO" id="GO:0017061">
    <property type="term" value="F:S-methyl-5-thioadenosine phosphorylase activity"/>
    <property type="evidence" value="ECO:0007669"/>
    <property type="project" value="UniProtKB-EC"/>
</dbReference>
<keyword evidence="4" id="KW-0808">Transferase</keyword>
<dbReference type="SUPFAM" id="SSF64438">
    <property type="entry name" value="CNF1/YfiH-like putative cysteine hydrolases"/>
    <property type="match status" value="1"/>
</dbReference>
<name>A0A6C7EAW5_ILUCY</name>
<dbReference type="InterPro" id="IPR011324">
    <property type="entry name" value="Cytotoxic_necrot_fac-like_cat"/>
</dbReference>
<comment type="catalytic activity">
    <reaction evidence="8">
        <text>adenosine + H2O + H(+) = inosine + NH4(+)</text>
        <dbReference type="Rhea" id="RHEA:24408"/>
        <dbReference type="ChEBI" id="CHEBI:15377"/>
        <dbReference type="ChEBI" id="CHEBI:15378"/>
        <dbReference type="ChEBI" id="CHEBI:16335"/>
        <dbReference type="ChEBI" id="CHEBI:17596"/>
        <dbReference type="ChEBI" id="CHEBI:28938"/>
        <dbReference type="EC" id="3.5.4.4"/>
    </reaction>
    <physiologicalReaction direction="left-to-right" evidence="8">
        <dbReference type="Rhea" id="RHEA:24409"/>
    </physiologicalReaction>
</comment>
<organism evidence="11 12">
    <name type="scientific">Ilumatobacter coccineus (strain NBRC 103263 / KCTC 29153 / YM16-304)</name>
    <dbReference type="NCBI Taxonomy" id="1313172"/>
    <lineage>
        <taxon>Bacteria</taxon>
        <taxon>Bacillati</taxon>
        <taxon>Actinomycetota</taxon>
        <taxon>Acidimicrobiia</taxon>
        <taxon>Acidimicrobiales</taxon>
        <taxon>Ilumatobacteraceae</taxon>
        <taxon>Ilumatobacter</taxon>
    </lineage>
</organism>
<evidence type="ECO:0000256" key="3">
    <source>
        <dbReference type="ARBA" id="ARBA00007353"/>
    </source>
</evidence>
<keyword evidence="12" id="KW-1185">Reference proteome</keyword>
<comment type="catalytic activity">
    <reaction evidence="10">
        <text>S-methyl-5'-thioadenosine + phosphate = 5-(methylsulfanyl)-alpha-D-ribose 1-phosphate + adenine</text>
        <dbReference type="Rhea" id="RHEA:11852"/>
        <dbReference type="ChEBI" id="CHEBI:16708"/>
        <dbReference type="ChEBI" id="CHEBI:17509"/>
        <dbReference type="ChEBI" id="CHEBI:43474"/>
        <dbReference type="ChEBI" id="CHEBI:58533"/>
        <dbReference type="EC" id="2.4.2.28"/>
    </reaction>
    <physiologicalReaction direction="left-to-right" evidence="10">
        <dbReference type="Rhea" id="RHEA:11853"/>
    </physiologicalReaction>
</comment>
<evidence type="ECO:0008006" key="13">
    <source>
        <dbReference type="Google" id="ProtNLM"/>
    </source>
</evidence>
<evidence type="ECO:0000256" key="2">
    <source>
        <dbReference type="ARBA" id="ARBA00003215"/>
    </source>
</evidence>
<dbReference type="PANTHER" id="PTHR30616">
    <property type="entry name" value="UNCHARACTERIZED PROTEIN YFIH"/>
    <property type="match status" value="1"/>
</dbReference>
<gene>
    <name evidence="11" type="ORF">YM304_19510</name>
</gene>
<evidence type="ECO:0000256" key="8">
    <source>
        <dbReference type="ARBA" id="ARBA00047989"/>
    </source>
</evidence>
<protein>
    <recommendedName>
        <fullName evidence="13">Laccase domain-containing protein</fullName>
    </recommendedName>
</protein>
<dbReference type="Pfam" id="PF02578">
    <property type="entry name" value="Cu-oxidase_4"/>
    <property type="match status" value="1"/>
</dbReference>
<evidence type="ECO:0000313" key="11">
    <source>
        <dbReference type="EMBL" id="BAN02265.1"/>
    </source>
</evidence>
<dbReference type="EMBL" id="AP012057">
    <property type="protein sequence ID" value="BAN02265.1"/>
    <property type="molecule type" value="Genomic_DNA"/>
</dbReference>
<dbReference type="Gene3D" id="3.60.140.10">
    <property type="entry name" value="CNF1/YfiH-like putative cysteine hydrolases"/>
    <property type="match status" value="1"/>
</dbReference>
<evidence type="ECO:0000256" key="5">
    <source>
        <dbReference type="ARBA" id="ARBA00022723"/>
    </source>
</evidence>
<comment type="function">
    <text evidence="2">Purine nucleoside enzyme that catalyzes the phosphorolysis of adenosine and inosine nucleosides, yielding D-ribose 1-phosphate and the respective free bases, adenine and hypoxanthine. Also catalyzes the phosphorolysis of S-methyl-5'-thioadenosine into adenine and S-methyl-5-thio-alpha-D-ribose 1-phosphate. Also has adenosine deaminase activity.</text>
</comment>
<sequence length="248" mass="26392">MLTLLDRRVAGRRFVVAASERSDGDVHPHHVAPDVLADRQRSITGRRWSMVDQCHGTAVHRIDAEREIPTHAESGEDELVVADVQRADAPGTHVAMWAADCAVVVLAGSSGNLVAVHAGWRGLADGAIDVACDELGDTAIAAVLGPTIHPCCYGFGGDDLARVAEAVGAEPSAITGTTTSGRRALDVPLAVRTALARRGVELHAVGPCTGCDDRWFSHRVRRDRGRHATIGWMDAEHDHDEPARAHGV</sequence>
<reference evidence="11 12" key="1">
    <citation type="journal article" date="2013" name="Int. J. Syst. Evol. Microbiol.">
        <title>Ilumatobacter nonamiense sp. nov. and Ilumatobacter coccineum sp. nov., isolated from seashore sand.</title>
        <authorList>
            <person name="Matsumoto A."/>
            <person name="Kasai H."/>
            <person name="Matsuo Y."/>
            <person name="Shizuri Y."/>
            <person name="Ichikawa N."/>
            <person name="Fujita N."/>
            <person name="Omura S."/>
            <person name="Takahashi Y."/>
        </authorList>
    </citation>
    <scope>NUCLEOTIDE SEQUENCE [LARGE SCALE GENOMIC DNA]</scope>
    <source>
        <strain evidence="12">NBRC 103263 / KCTC 29153 / YM16-304</strain>
    </source>
</reference>
<comment type="catalytic activity">
    <reaction evidence="9">
        <text>adenosine + phosphate = alpha-D-ribose 1-phosphate + adenine</text>
        <dbReference type="Rhea" id="RHEA:27642"/>
        <dbReference type="ChEBI" id="CHEBI:16335"/>
        <dbReference type="ChEBI" id="CHEBI:16708"/>
        <dbReference type="ChEBI" id="CHEBI:43474"/>
        <dbReference type="ChEBI" id="CHEBI:57720"/>
        <dbReference type="EC" id="2.4.2.1"/>
    </reaction>
    <physiologicalReaction direction="left-to-right" evidence="9">
        <dbReference type="Rhea" id="RHEA:27643"/>
    </physiologicalReaction>
</comment>
<dbReference type="OrthoDB" id="4279at2"/>
<dbReference type="GO" id="GO:0005507">
    <property type="term" value="F:copper ion binding"/>
    <property type="evidence" value="ECO:0007669"/>
    <property type="project" value="TreeGrafter"/>
</dbReference>
<comment type="catalytic activity">
    <reaction evidence="1">
        <text>inosine + phosphate = alpha-D-ribose 1-phosphate + hypoxanthine</text>
        <dbReference type="Rhea" id="RHEA:27646"/>
        <dbReference type="ChEBI" id="CHEBI:17368"/>
        <dbReference type="ChEBI" id="CHEBI:17596"/>
        <dbReference type="ChEBI" id="CHEBI:43474"/>
        <dbReference type="ChEBI" id="CHEBI:57720"/>
        <dbReference type="EC" id="2.4.2.1"/>
    </reaction>
    <physiologicalReaction direction="left-to-right" evidence="1">
        <dbReference type="Rhea" id="RHEA:27647"/>
    </physiologicalReaction>
</comment>
<dbReference type="PANTHER" id="PTHR30616:SF2">
    <property type="entry name" value="PURINE NUCLEOSIDE PHOSPHORYLASE LACC1"/>
    <property type="match status" value="1"/>
</dbReference>
<keyword evidence="5" id="KW-0479">Metal-binding</keyword>
<keyword evidence="7" id="KW-0862">Zinc</keyword>
<dbReference type="InterPro" id="IPR038371">
    <property type="entry name" value="Cu_polyphenol_OxRdtase_sf"/>
</dbReference>
<dbReference type="CDD" id="cd16833">
    <property type="entry name" value="YfiH"/>
    <property type="match status" value="1"/>
</dbReference>
<dbReference type="InterPro" id="IPR003730">
    <property type="entry name" value="Cu_polyphenol_OxRdtase"/>
</dbReference>
<evidence type="ECO:0000256" key="1">
    <source>
        <dbReference type="ARBA" id="ARBA00000553"/>
    </source>
</evidence>
<accession>A0A6C7EAW5</accession>
<keyword evidence="6" id="KW-0378">Hydrolase</keyword>
<dbReference type="GO" id="GO:0016787">
    <property type="term" value="F:hydrolase activity"/>
    <property type="evidence" value="ECO:0007669"/>
    <property type="project" value="UniProtKB-KW"/>
</dbReference>
<evidence type="ECO:0000256" key="7">
    <source>
        <dbReference type="ARBA" id="ARBA00022833"/>
    </source>
</evidence>
<evidence type="ECO:0000256" key="9">
    <source>
        <dbReference type="ARBA" id="ARBA00048968"/>
    </source>
</evidence>
<proteinExistence type="inferred from homology"/>
<dbReference type="AlphaFoldDB" id="A0A6C7EAW5"/>